<dbReference type="OrthoDB" id="10265862at2759"/>
<dbReference type="Pfam" id="PF05450">
    <property type="entry name" value="Nicastrin"/>
    <property type="match status" value="1"/>
</dbReference>
<evidence type="ECO:0000256" key="8">
    <source>
        <dbReference type="ARBA" id="ARBA00023136"/>
    </source>
</evidence>
<name>A0A5C7IMQ0_9ROSI</name>
<dbReference type="PANTHER" id="PTHR21092">
    <property type="entry name" value="NICASTRIN"/>
    <property type="match status" value="1"/>
</dbReference>
<evidence type="ECO:0000256" key="7">
    <source>
        <dbReference type="ARBA" id="ARBA00022989"/>
    </source>
</evidence>
<evidence type="ECO:0000256" key="10">
    <source>
        <dbReference type="SAM" id="Phobius"/>
    </source>
</evidence>
<keyword evidence="13" id="KW-1185">Reference proteome</keyword>
<keyword evidence="5" id="KW-0732">Signal</keyword>
<dbReference type="AlphaFoldDB" id="A0A5C7IMQ0"/>
<keyword evidence="7 10" id="KW-1133">Transmembrane helix</keyword>
<dbReference type="GO" id="GO:0005886">
    <property type="term" value="C:plasma membrane"/>
    <property type="evidence" value="ECO:0007669"/>
    <property type="project" value="UniProtKB-ARBA"/>
</dbReference>
<sequence length="632" mass="68903">MRLFGNNFSDELRSMESIPDLRDSMYMVIDGYPCVRLLNLSGKIGCSNPGREKVVAPIIRFKSAEELVQKSAVLLSMDEVVACVSTCVEYIMYPKELTPWLVVYMLMILAIIKMWFANNIGGVLVEAGAGTRNKSKGFSPAQKFPQAEFAPYSNISYQWNQIGSGIMWKAYDFPVFLLSESSRLTLQEAAMKNEKTKNGYTTNVAEFELVMQTTKAGSPHSESCLKEGTCLPLGGYSVWSSLPPINISSSYQSKPIILSVASMDSASFFRDKSLGADSPISGLISLLAAVDALSRVDGLTNLSKQLVFLVPTGEAWGYLGSRRFLFELDLLSDAVTGLNSSLIETVSSATNDTLDALKRAQDSLKSENVSILSANPSNPGIPPSSLMAFLRKGFDDKANVNSSSIVAAASLVARSLFILASNNKDSDSSILGAIKVNVSLVEELMGCLMDCDPGLSCELVKNYISPTNACPSHYVGVLLGEPTPKPNPEYVDDISRFVWNFLAHRTAIPKKNASSSCSQDCSNKSEVCIRAETDGKGVCVVSTTRYVPAYSTRLKFDSGFWKVLPPNSTEPMELVDPVWAESNWNTIGLRVYIIQDATYDCFVLLGGIAVTILAYLAILLTRSFITKALKRD</sequence>
<dbReference type="InterPro" id="IPR008710">
    <property type="entry name" value="Nicastrin"/>
</dbReference>
<evidence type="ECO:0000256" key="5">
    <source>
        <dbReference type="ARBA" id="ARBA00022729"/>
    </source>
</evidence>
<dbReference type="InterPro" id="IPR041084">
    <property type="entry name" value="Ncstrn_small"/>
</dbReference>
<keyword evidence="6" id="KW-0914">Notch signaling pathway</keyword>
<gene>
    <name evidence="12" type="ORF">EZV62_004807</name>
</gene>
<feature type="domain" description="Nicastrin small lobe" evidence="11">
    <location>
        <begin position="33"/>
        <end position="213"/>
    </location>
</feature>
<dbReference type="GO" id="GO:0016485">
    <property type="term" value="P:protein processing"/>
    <property type="evidence" value="ECO:0007669"/>
    <property type="project" value="InterPro"/>
</dbReference>
<dbReference type="SUPFAM" id="SSF53187">
    <property type="entry name" value="Zn-dependent exopeptidases"/>
    <property type="match status" value="1"/>
</dbReference>
<reference evidence="13" key="1">
    <citation type="journal article" date="2019" name="Gigascience">
        <title>De novo genome assembly of the endangered Acer yangbiense, a plant species with extremely small populations endemic to Yunnan Province, China.</title>
        <authorList>
            <person name="Yang J."/>
            <person name="Wariss H.M."/>
            <person name="Tao L."/>
            <person name="Zhang R."/>
            <person name="Yun Q."/>
            <person name="Hollingsworth P."/>
            <person name="Dao Z."/>
            <person name="Luo G."/>
            <person name="Guo H."/>
            <person name="Ma Y."/>
            <person name="Sun W."/>
        </authorList>
    </citation>
    <scope>NUCLEOTIDE SEQUENCE [LARGE SCALE GENOMIC DNA]</scope>
    <source>
        <strain evidence="13">cv. Malutang</strain>
    </source>
</reference>
<evidence type="ECO:0000256" key="3">
    <source>
        <dbReference type="ARBA" id="ARBA00015303"/>
    </source>
</evidence>
<organism evidence="12 13">
    <name type="scientific">Acer yangbiense</name>
    <dbReference type="NCBI Taxonomy" id="1000413"/>
    <lineage>
        <taxon>Eukaryota</taxon>
        <taxon>Viridiplantae</taxon>
        <taxon>Streptophyta</taxon>
        <taxon>Embryophyta</taxon>
        <taxon>Tracheophyta</taxon>
        <taxon>Spermatophyta</taxon>
        <taxon>Magnoliopsida</taxon>
        <taxon>eudicotyledons</taxon>
        <taxon>Gunneridae</taxon>
        <taxon>Pentapetalae</taxon>
        <taxon>rosids</taxon>
        <taxon>malvids</taxon>
        <taxon>Sapindales</taxon>
        <taxon>Sapindaceae</taxon>
        <taxon>Hippocastanoideae</taxon>
        <taxon>Acereae</taxon>
        <taxon>Acer</taxon>
    </lineage>
</organism>
<evidence type="ECO:0000313" key="12">
    <source>
        <dbReference type="EMBL" id="TXG69872.1"/>
    </source>
</evidence>
<feature type="transmembrane region" description="Helical" evidence="10">
    <location>
        <begin position="602"/>
        <end position="621"/>
    </location>
</feature>
<comment type="caution">
    <text evidence="12">The sequence shown here is derived from an EMBL/GenBank/DDBJ whole genome shotgun (WGS) entry which is preliminary data.</text>
</comment>
<dbReference type="Pfam" id="PF18266">
    <property type="entry name" value="Ncstrn_small"/>
    <property type="match status" value="1"/>
</dbReference>
<comment type="similarity">
    <text evidence="2">Belongs to the nicastrin family.</text>
</comment>
<evidence type="ECO:0000313" key="13">
    <source>
        <dbReference type="Proteomes" id="UP000323000"/>
    </source>
</evidence>
<keyword evidence="8 10" id="KW-0472">Membrane</keyword>
<evidence type="ECO:0000256" key="6">
    <source>
        <dbReference type="ARBA" id="ARBA00022976"/>
    </source>
</evidence>
<evidence type="ECO:0000256" key="9">
    <source>
        <dbReference type="ARBA" id="ARBA00023180"/>
    </source>
</evidence>
<dbReference type="Proteomes" id="UP000323000">
    <property type="component" value="Chromosome 2"/>
</dbReference>
<dbReference type="Gene3D" id="3.40.630.10">
    <property type="entry name" value="Zn peptidases"/>
    <property type="match status" value="1"/>
</dbReference>
<dbReference type="PANTHER" id="PTHR21092:SF0">
    <property type="entry name" value="NICASTRIN"/>
    <property type="match status" value="1"/>
</dbReference>
<keyword evidence="4 10" id="KW-0812">Transmembrane</keyword>
<accession>A0A5C7IMQ0</accession>
<comment type="subcellular location">
    <subcellularLocation>
        <location evidence="1">Membrane</location>
        <topology evidence="1">Single-pass type I membrane protein</topology>
    </subcellularLocation>
</comment>
<keyword evidence="9" id="KW-0325">Glycoprotein</keyword>
<evidence type="ECO:0000256" key="2">
    <source>
        <dbReference type="ARBA" id="ARBA00007717"/>
    </source>
</evidence>
<protein>
    <recommendedName>
        <fullName evidence="3">Nicastrin</fullName>
    </recommendedName>
</protein>
<dbReference type="GO" id="GO:0007219">
    <property type="term" value="P:Notch signaling pathway"/>
    <property type="evidence" value="ECO:0007669"/>
    <property type="project" value="UniProtKB-KW"/>
</dbReference>
<evidence type="ECO:0000256" key="4">
    <source>
        <dbReference type="ARBA" id="ARBA00022692"/>
    </source>
</evidence>
<proteinExistence type="inferred from homology"/>
<evidence type="ECO:0000256" key="1">
    <source>
        <dbReference type="ARBA" id="ARBA00004479"/>
    </source>
</evidence>
<evidence type="ECO:0000259" key="11">
    <source>
        <dbReference type="Pfam" id="PF18266"/>
    </source>
</evidence>
<dbReference type="EMBL" id="VAHF01000002">
    <property type="protein sequence ID" value="TXG69872.1"/>
    <property type="molecule type" value="Genomic_DNA"/>
</dbReference>